<reference evidence="1 2" key="1">
    <citation type="submission" date="2018-11" db="EMBL/GenBank/DDBJ databases">
        <authorList>
            <consortium name="Pathogen Informatics"/>
        </authorList>
    </citation>
    <scope>NUCLEOTIDE SEQUENCE [LARGE SCALE GENOMIC DNA]</scope>
</reference>
<keyword evidence="2" id="KW-1185">Reference proteome</keyword>
<dbReference type="EMBL" id="UYRT01082726">
    <property type="protein sequence ID" value="VDN26396.1"/>
    <property type="molecule type" value="Genomic_DNA"/>
</dbReference>
<proteinExistence type="predicted"/>
<evidence type="ECO:0000313" key="2">
    <source>
        <dbReference type="Proteomes" id="UP000271098"/>
    </source>
</evidence>
<gene>
    <name evidence="1" type="ORF">GPUH_LOCUS15649</name>
</gene>
<accession>A0A3P7Q6Y5</accession>
<name>A0A3P7Q6Y5_9BILA</name>
<evidence type="ECO:0000313" key="1">
    <source>
        <dbReference type="EMBL" id="VDN26396.1"/>
    </source>
</evidence>
<organism evidence="1 2">
    <name type="scientific">Gongylonema pulchrum</name>
    <dbReference type="NCBI Taxonomy" id="637853"/>
    <lineage>
        <taxon>Eukaryota</taxon>
        <taxon>Metazoa</taxon>
        <taxon>Ecdysozoa</taxon>
        <taxon>Nematoda</taxon>
        <taxon>Chromadorea</taxon>
        <taxon>Rhabditida</taxon>
        <taxon>Spirurina</taxon>
        <taxon>Spiruromorpha</taxon>
        <taxon>Spiruroidea</taxon>
        <taxon>Gongylonematidae</taxon>
        <taxon>Gongylonema</taxon>
    </lineage>
</organism>
<dbReference type="OrthoDB" id="1068353at2759"/>
<protein>
    <submittedName>
        <fullName evidence="1">Uncharacterized protein</fullName>
    </submittedName>
</protein>
<dbReference type="Proteomes" id="UP000271098">
    <property type="component" value="Unassembled WGS sequence"/>
</dbReference>
<sequence length="75" mass="8784">MTVFTNEHSDEGKKAQQKLWDRKIKGYRCATLQFLWLETDTLVYAQFERLRGNNELFDSEDRCPATGHIDCDNAN</sequence>
<dbReference type="AlphaFoldDB" id="A0A3P7Q6Y5"/>